<comment type="subcellular location">
    <subcellularLocation>
        <location evidence="5">Cell membrane</location>
        <topology evidence="5">Multi-pass membrane protein</topology>
    </subcellularLocation>
    <subcellularLocation>
        <location evidence="1">Membrane</location>
        <topology evidence="1">Multi-pass membrane protein</topology>
    </subcellularLocation>
</comment>
<comment type="caution">
    <text evidence="6">The sequence shown here is derived from an EMBL/GenBank/DDBJ whole genome shotgun (WGS) entry which is preliminary data.</text>
</comment>
<evidence type="ECO:0000256" key="5">
    <source>
        <dbReference type="RuleBase" id="RU363041"/>
    </source>
</evidence>
<comment type="similarity">
    <text evidence="5">Belongs to the 4-toluene sulfonate uptake permease (TSUP) (TC 2.A.102) family.</text>
</comment>
<feature type="transmembrane region" description="Helical" evidence="5">
    <location>
        <begin position="242"/>
        <end position="259"/>
    </location>
</feature>
<feature type="transmembrane region" description="Helical" evidence="5">
    <location>
        <begin position="45"/>
        <end position="63"/>
    </location>
</feature>
<keyword evidence="7" id="KW-1185">Reference proteome</keyword>
<evidence type="ECO:0000313" key="6">
    <source>
        <dbReference type="EMBL" id="MFD0963069.1"/>
    </source>
</evidence>
<protein>
    <recommendedName>
        <fullName evidence="5">Probable membrane transporter protein</fullName>
    </recommendedName>
</protein>
<feature type="transmembrane region" description="Helical" evidence="5">
    <location>
        <begin position="6"/>
        <end position="38"/>
    </location>
</feature>
<name>A0ABW3HZR5_9FLAO</name>
<reference evidence="7" key="1">
    <citation type="journal article" date="2019" name="Int. J. Syst. Evol. Microbiol.">
        <title>The Global Catalogue of Microorganisms (GCM) 10K type strain sequencing project: providing services to taxonomists for standard genome sequencing and annotation.</title>
        <authorList>
            <consortium name="The Broad Institute Genomics Platform"/>
            <consortium name="The Broad Institute Genome Sequencing Center for Infectious Disease"/>
            <person name="Wu L."/>
            <person name="Ma J."/>
        </authorList>
    </citation>
    <scope>NUCLEOTIDE SEQUENCE [LARGE SCALE GENOMIC DNA]</scope>
    <source>
        <strain evidence="7">CCUG 62114</strain>
    </source>
</reference>
<dbReference type="Proteomes" id="UP001596997">
    <property type="component" value="Unassembled WGS sequence"/>
</dbReference>
<feature type="transmembrane region" description="Helical" evidence="5">
    <location>
        <begin position="210"/>
        <end position="230"/>
    </location>
</feature>
<dbReference type="Pfam" id="PF01925">
    <property type="entry name" value="TauE"/>
    <property type="match status" value="1"/>
</dbReference>
<sequence>MDLTEVLAYSCALFIGLVLGLIGGGGSILTVPVLVYILHLNPITATAYSLFVVGTSALVGSYKNVQKKLVNYNYAIVFGIPAVIGVTLTRRYLVPNLPETIFNLSKEDAIMLFFAVIMILAGFSMYSKKTKCYTQAGKITNYPLILIEGLVVGFITGLVGAGGGFLIIPALVILGKLPMKEAVGTSLLIITIKSLVGFFLGDVFTMEIDWAFLLPFTLLSIIGILIGVSLSKHITAQKLKKGFGVFLLIMAVYVIYKTFMC</sequence>
<feature type="transmembrane region" description="Helical" evidence="5">
    <location>
        <begin position="109"/>
        <end position="126"/>
    </location>
</feature>
<feature type="transmembrane region" description="Helical" evidence="5">
    <location>
        <begin position="146"/>
        <end position="174"/>
    </location>
</feature>
<evidence type="ECO:0000256" key="3">
    <source>
        <dbReference type="ARBA" id="ARBA00022989"/>
    </source>
</evidence>
<organism evidence="6 7">
    <name type="scientific">Pseudofulvibacter geojedonensis</name>
    <dbReference type="NCBI Taxonomy" id="1123758"/>
    <lineage>
        <taxon>Bacteria</taxon>
        <taxon>Pseudomonadati</taxon>
        <taxon>Bacteroidota</taxon>
        <taxon>Flavobacteriia</taxon>
        <taxon>Flavobacteriales</taxon>
        <taxon>Flavobacteriaceae</taxon>
        <taxon>Pseudofulvibacter</taxon>
    </lineage>
</organism>
<evidence type="ECO:0000313" key="7">
    <source>
        <dbReference type="Proteomes" id="UP001596997"/>
    </source>
</evidence>
<keyword evidence="4 5" id="KW-0472">Membrane</keyword>
<proteinExistence type="inferred from homology"/>
<dbReference type="PANTHER" id="PTHR43701:SF2">
    <property type="entry name" value="MEMBRANE TRANSPORTER PROTEIN YJNA-RELATED"/>
    <property type="match status" value="1"/>
</dbReference>
<keyword evidence="5" id="KW-1003">Cell membrane</keyword>
<dbReference type="EMBL" id="JBHTJM010000003">
    <property type="protein sequence ID" value="MFD0963069.1"/>
    <property type="molecule type" value="Genomic_DNA"/>
</dbReference>
<accession>A0ABW3HZR5</accession>
<dbReference type="InterPro" id="IPR051598">
    <property type="entry name" value="TSUP/Inactive_protease-like"/>
</dbReference>
<evidence type="ECO:0000256" key="2">
    <source>
        <dbReference type="ARBA" id="ARBA00022692"/>
    </source>
</evidence>
<dbReference type="PANTHER" id="PTHR43701">
    <property type="entry name" value="MEMBRANE TRANSPORTER PROTEIN MJ0441-RELATED"/>
    <property type="match status" value="1"/>
</dbReference>
<dbReference type="InterPro" id="IPR002781">
    <property type="entry name" value="TM_pro_TauE-like"/>
</dbReference>
<keyword evidence="2 5" id="KW-0812">Transmembrane</keyword>
<evidence type="ECO:0000256" key="4">
    <source>
        <dbReference type="ARBA" id="ARBA00023136"/>
    </source>
</evidence>
<gene>
    <name evidence="6" type="ORF">ACFQ1O_03510</name>
</gene>
<dbReference type="RefSeq" id="WP_377713486.1">
    <property type="nucleotide sequence ID" value="NZ_JBHTJM010000003.1"/>
</dbReference>
<keyword evidence="3 5" id="KW-1133">Transmembrane helix</keyword>
<evidence type="ECO:0000256" key="1">
    <source>
        <dbReference type="ARBA" id="ARBA00004141"/>
    </source>
</evidence>
<feature type="transmembrane region" description="Helical" evidence="5">
    <location>
        <begin position="69"/>
        <end position="88"/>
    </location>
</feature>